<feature type="non-terminal residue" evidence="3">
    <location>
        <position position="1"/>
    </location>
</feature>
<proteinExistence type="predicted"/>
<accession>A0A3L5TTV7</accession>
<evidence type="ECO:0000259" key="2">
    <source>
        <dbReference type="Pfam" id="PF01030"/>
    </source>
</evidence>
<evidence type="ECO:0000313" key="4">
    <source>
        <dbReference type="Proteomes" id="UP000266721"/>
    </source>
</evidence>
<sequence>MMIRLVIVVLMLGSGQGQSKECKTNNIDYINNSNLVKLSGCTKIIGNINVVEASFEGDPYLNIPALHPYQLDVFKSVKEITVQGKHKDFKDLSFLGNLTTIYGRGSKRYQGASLSVAYSSIEALNLSSLKRIRNGNVVIAFNDRLCYADTVKFTNLFRRKEQQATVVKNRSKLECDIGRCDVSANEATLHPNNNLKK</sequence>
<evidence type="ECO:0000256" key="1">
    <source>
        <dbReference type="SAM" id="SignalP"/>
    </source>
</evidence>
<dbReference type="SMR" id="A0A3L5TTV7"/>
<dbReference type="SUPFAM" id="SSF52058">
    <property type="entry name" value="L domain-like"/>
    <property type="match status" value="1"/>
</dbReference>
<comment type="caution">
    <text evidence="3">The sequence shown here is derived from an EMBL/GenBank/DDBJ whole genome shotgun (WGS) entry which is preliminary data.</text>
</comment>
<evidence type="ECO:0000313" key="3">
    <source>
        <dbReference type="EMBL" id="OPL33350.1"/>
    </source>
</evidence>
<reference evidence="3 4" key="1">
    <citation type="journal article" date="2016" name="PLoS ONE">
        <title>A First Insight into the Genome of the Filter-Feeder Mussel Mytilus galloprovincialis.</title>
        <authorList>
            <person name="Murgarella M."/>
            <person name="Puiu D."/>
            <person name="Novoa B."/>
            <person name="Figueras A."/>
            <person name="Posada D."/>
            <person name="Canchaya C."/>
        </authorList>
    </citation>
    <scope>NUCLEOTIDE SEQUENCE [LARGE SCALE GENOMIC DNA]</scope>
    <source>
        <tissue evidence="3">Muscle</tissue>
    </source>
</reference>
<dbReference type="Proteomes" id="UP000266721">
    <property type="component" value="Unassembled WGS sequence"/>
</dbReference>
<dbReference type="Pfam" id="PF01030">
    <property type="entry name" value="Recep_L_domain"/>
    <property type="match status" value="1"/>
</dbReference>
<gene>
    <name evidence="3" type="ORF">AM593_06616</name>
</gene>
<protein>
    <submittedName>
        <fullName evidence="3">Epidermal receptor growth factor</fullName>
    </submittedName>
</protein>
<dbReference type="InterPro" id="IPR000494">
    <property type="entry name" value="Rcpt_L-dom"/>
</dbReference>
<dbReference type="AlphaFoldDB" id="A0A3L5TTV7"/>
<feature type="chain" id="PRO_5018023790" evidence="1">
    <location>
        <begin position="18"/>
        <end position="197"/>
    </location>
</feature>
<keyword evidence="4" id="KW-1185">Reference proteome</keyword>
<keyword evidence="3" id="KW-0675">Receptor</keyword>
<keyword evidence="1" id="KW-0732">Signal</keyword>
<name>A0A3L5TTV7_MYTGA</name>
<dbReference type="Gene3D" id="3.80.20.20">
    <property type="entry name" value="Receptor L-domain"/>
    <property type="match status" value="1"/>
</dbReference>
<dbReference type="InterPro" id="IPR036941">
    <property type="entry name" value="Rcpt_L-dom_sf"/>
</dbReference>
<feature type="domain" description="Receptor L-domain" evidence="2">
    <location>
        <begin position="40"/>
        <end position="153"/>
    </location>
</feature>
<organism evidence="3 4">
    <name type="scientific">Mytilus galloprovincialis</name>
    <name type="common">Mediterranean mussel</name>
    <dbReference type="NCBI Taxonomy" id="29158"/>
    <lineage>
        <taxon>Eukaryota</taxon>
        <taxon>Metazoa</taxon>
        <taxon>Spiralia</taxon>
        <taxon>Lophotrochozoa</taxon>
        <taxon>Mollusca</taxon>
        <taxon>Bivalvia</taxon>
        <taxon>Autobranchia</taxon>
        <taxon>Pteriomorphia</taxon>
        <taxon>Mytilida</taxon>
        <taxon>Mytiloidea</taxon>
        <taxon>Mytilidae</taxon>
        <taxon>Mytilinae</taxon>
        <taxon>Mytilus</taxon>
    </lineage>
</organism>
<dbReference type="EMBL" id="KV583453">
    <property type="protein sequence ID" value="OPL33350.1"/>
    <property type="molecule type" value="Genomic_DNA"/>
</dbReference>
<feature type="signal peptide" evidence="1">
    <location>
        <begin position="1"/>
        <end position="17"/>
    </location>
</feature>